<evidence type="ECO:0000313" key="4">
    <source>
        <dbReference type="Proteomes" id="UP000789572"/>
    </source>
</evidence>
<dbReference type="InterPro" id="IPR036322">
    <property type="entry name" value="WD40_repeat_dom_sf"/>
</dbReference>
<comment type="caution">
    <text evidence="3">The sequence shown here is derived from an EMBL/GenBank/DDBJ whole genome shotgun (WGS) entry which is preliminary data.</text>
</comment>
<dbReference type="EMBL" id="CAJVPJ010000391">
    <property type="protein sequence ID" value="CAG8519691.1"/>
    <property type="molecule type" value="Genomic_DNA"/>
</dbReference>
<accession>A0A9N9A6V0</accession>
<reference evidence="3" key="1">
    <citation type="submission" date="2021-06" db="EMBL/GenBank/DDBJ databases">
        <authorList>
            <person name="Kallberg Y."/>
            <person name="Tangrot J."/>
            <person name="Rosling A."/>
        </authorList>
    </citation>
    <scope>NUCLEOTIDE SEQUENCE</scope>
    <source>
        <strain evidence="3">IA702</strain>
    </source>
</reference>
<dbReference type="InterPro" id="IPR015943">
    <property type="entry name" value="WD40/YVTN_repeat-like_dom_sf"/>
</dbReference>
<dbReference type="InterPro" id="IPR019417">
    <property type="entry name" value="DUF2415"/>
</dbReference>
<dbReference type="Pfam" id="PF10313">
    <property type="entry name" value="DUF2415"/>
    <property type="match status" value="1"/>
</dbReference>
<dbReference type="InterPro" id="IPR001680">
    <property type="entry name" value="WD40_rpt"/>
</dbReference>
<dbReference type="PANTHER" id="PTHR43991:SF9">
    <property type="entry name" value="DUF2415 DOMAIN-CONTAINING PROTEIN"/>
    <property type="match status" value="1"/>
</dbReference>
<dbReference type="Proteomes" id="UP000789572">
    <property type="component" value="Unassembled WGS sequence"/>
</dbReference>
<organism evidence="3 4">
    <name type="scientific">Paraglomus occultum</name>
    <dbReference type="NCBI Taxonomy" id="144539"/>
    <lineage>
        <taxon>Eukaryota</taxon>
        <taxon>Fungi</taxon>
        <taxon>Fungi incertae sedis</taxon>
        <taxon>Mucoromycota</taxon>
        <taxon>Glomeromycotina</taxon>
        <taxon>Glomeromycetes</taxon>
        <taxon>Paraglomerales</taxon>
        <taxon>Paraglomeraceae</taxon>
        <taxon>Paraglomus</taxon>
    </lineage>
</organism>
<dbReference type="SMART" id="SM00320">
    <property type="entry name" value="WD40"/>
    <property type="match status" value="3"/>
</dbReference>
<dbReference type="SUPFAM" id="SSF50978">
    <property type="entry name" value="WD40 repeat-like"/>
    <property type="match status" value="1"/>
</dbReference>
<evidence type="ECO:0000259" key="2">
    <source>
        <dbReference type="Pfam" id="PF10313"/>
    </source>
</evidence>
<dbReference type="Gene3D" id="2.130.10.10">
    <property type="entry name" value="YVTN repeat-like/Quinoprotein amine dehydrogenase"/>
    <property type="match status" value="2"/>
</dbReference>
<feature type="domain" description="DUF2415" evidence="2">
    <location>
        <begin position="258"/>
        <end position="296"/>
    </location>
</feature>
<dbReference type="AlphaFoldDB" id="A0A9N9A6V0"/>
<proteinExistence type="predicted"/>
<sequence length="347" mass="38348">MPSRTFLSSSFRDDVEFVKPSCRSHPAEVTIQHWQLRDLLSCARSRDEFTYVCGNNVISYNVTTQQSSPLLSDLTFIPTCIAVGSGYLAVGGQRGQVMMKHIDDDWCLPKSVGGSINNSISISAHPTGTRMLISNNDQTIKVYSLPAMEQITTIKFPTAINYGKAQIHESSSVSPDGRKMVAVGDSNQVFLFDVSANGDYERIATYTATSDAGFSCAWNQYSGKFAVANQDGYISVWDIRHSDKLCKIPTKQDSQIKGAARSVKFSPSGSVDLLMFSEHVSYVHLVDARTFCERQALRIAPQHYDQHISGITFTPDSSRIFVGVEHSVLEYEVDTVLRRSFPAGSLI</sequence>
<feature type="domain" description="Lethal giant larvae (Lgl)-like C-terminal" evidence="1">
    <location>
        <begin position="121"/>
        <end position="196"/>
    </location>
</feature>
<dbReference type="OrthoDB" id="64353at2759"/>
<dbReference type="PANTHER" id="PTHR43991">
    <property type="entry name" value="WD REPEAT PROTEIN (AFU_ORTHOLOGUE AFUA_8G05640)-RELATED"/>
    <property type="match status" value="1"/>
</dbReference>
<evidence type="ECO:0000313" key="3">
    <source>
        <dbReference type="EMBL" id="CAG8519691.1"/>
    </source>
</evidence>
<protein>
    <submittedName>
        <fullName evidence="3">7563_t:CDS:1</fullName>
    </submittedName>
</protein>
<dbReference type="InterPro" id="IPR013905">
    <property type="entry name" value="Lgl_C_dom"/>
</dbReference>
<evidence type="ECO:0000259" key="1">
    <source>
        <dbReference type="Pfam" id="PF08596"/>
    </source>
</evidence>
<dbReference type="Pfam" id="PF08596">
    <property type="entry name" value="Lgl_C"/>
    <property type="match status" value="1"/>
</dbReference>
<keyword evidence="4" id="KW-1185">Reference proteome</keyword>
<name>A0A9N9A6V0_9GLOM</name>
<gene>
    <name evidence="3" type="ORF">POCULU_LOCUS3505</name>
</gene>